<dbReference type="NCBIfam" id="TIGR03696">
    <property type="entry name" value="Rhs_assc_core"/>
    <property type="match status" value="1"/>
</dbReference>
<gene>
    <name evidence="3" type="ORF">SAMN04487905_106163</name>
</gene>
<keyword evidence="1" id="KW-0677">Repeat</keyword>
<dbReference type="NCBIfam" id="TIGR01643">
    <property type="entry name" value="YD_repeat_2x"/>
    <property type="match status" value="2"/>
</dbReference>
<reference evidence="4" key="1">
    <citation type="submission" date="2016-10" db="EMBL/GenBank/DDBJ databases">
        <authorList>
            <person name="Varghese N."/>
            <person name="Submissions S."/>
        </authorList>
    </citation>
    <scope>NUCLEOTIDE SEQUENCE [LARGE SCALE GENOMIC DNA]</scope>
    <source>
        <strain evidence="4">DSM 46732</strain>
    </source>
</reference>
<dbReference type="InterPro" id="IPR031325">
    <property type="entry name" value="RHS_repeat"/>
</dbReference>
<organism evidence="3 4">
    <name type="scientific">Actinopolyspora xinjiangensis</name>
    <dbReference type="NCBI Taxonomy" id="405564"/>
    <lineage>
        <taxon>Bacteria</taxon>
        <taxon>Bacillati</taxon>
        <taxon>Actinomycetota</taxon>
        <taxon>Actinomycetes</taxon>
        <taxon>Actinopolysporales</taxon>
        <taxon>Actinopolysporaceae</taxon>
        <taxon>Actinopolyspora</taxon>
    </lineage>
</organism>
<dbReference type="Gene3D" id="2.180.10.10">
    <property type="entry name" value="RHS repeat-associated core"/>
    <property type="match status" value="1"/>
</dbReference>
<dbReference type="PANTHER" id="PTHR32305:SF15">
    <property type="entry name" value="PROTEIN RHSA-RELATED"/>
    <property type="match status" value="1"/>
</dbReference>
<dbReference type="PANTHER" id="PTHR32305">
    <property type="match status" value="1"/>
</dbReference>
<dbReference type="AlphaFoldDB" id="A0A1H0UA84"/>
<feature type="domain" description="Teneurin-like YD-shell" evidence="2">
    <location>
        <begin position="158"/>
        <end position="393"/>
    </location>
</feature>
<dbReference type="Pfam" id="PF25023">
    <property type="entry name" value="TEN_YD-shell"/>
    <property type="match status" value="1"/>
</dbReference>
<dbReference type="STRING" id="405564.SAMN04487905_106163"/>
<dbReference type="InterPro" id="IPR022385">
    <property type="entry name" value="Rhs_assc_core"/>
</dbReference>
<accession>A0A1H0UA84</accession>
<evidence type="ECO:0000256" key="1">
    <source>
        <dbReference type="ARBA" id="ARBA00022737"/>
    </source>
</evidence>
<name>A0A1H0UA84_9ACTN</name>
<protein>
    <submittedName>
        <fullName evidence="3">RHS repeat-associated core domain-containing protein</fullName>
    </submittedName>
</protein>
<evidence type="ECO:0000313" key="3">
    <source>
        <dbReference type="EMBL" id="SDP63212.1"/>
    </source>
</evidence>
<sequence length="475" mass="50567">MLVTLFRFCVASLWETPNATTTFTYLRAGLMTEKKRTAGSSTETVSYEYDPAGNLVSMTDPNGETSYSYDAGNRLISMTDASGQTTTFGYNAADQRTSVTFPGTGKQITTYDAAGRQTGITVTGTDGATKFETSYSYAASDGSDTTLLQSRNIDGTGNSYDYDALRRVTSSGSGSGSYGYDTASNITSGPSGTSYTTNAADQLTQKGDTSYSYDGAGNLTGSSSGASYEYSATNQLTSAQLPSGSIDKAVYDTTDQATPRSLTETTDGDTVRHVFTHTAVGITSIADNGQRTGYFRDPSGKPITEAGPDGTRYNAITDQRGTVLALLAEDGTIVGSYEYGTYGETIVSGEAAKENPFRYTGGYQLDTGDYMFGHRYYDTDTKRFTQTDPSRQESNLYAYAECNPTNKTDPNGLICQHDPIYNNPALNGDELTCGTYSLGFASLGLLAEFHPISSKAKYLTRVIAVSGAANGVMSC</sequence>
<keyword evidence="4" id="KW-1185">Reference proteome</keyword>
<dbReference type="InterPro" id="IPR006530">
    <property type="entry name" value="YD"/>
</dbReference>
<dbReference type="InterPro" id="IPR050708">
    <property type="entry name" value="T6SS_VgrG/RHS"/>
</dbReference>
<evidence type="ECO:0000313" key="4">
    <source>
        <dbReference type="Proteomes" id="UP000199497"/>
    </source>
</evidence>
<dbReference type="Proteomes" id="UP000199497">
    <property type="component" value="Unassembled WGS sequence"/>
</dbReference>
<dbReference type="InterPro" id="IPR056823">
    <property type="entry name" value="TEN-like_YD-shell"/>
</dbReference>
<proteinExistence type="predicted"/>
<dbReference type="Pfam" id="PF05593">
    <property type="entry name" value="RHS_repeat"/>
    <property type="match status" value="1"/>
</dbReference>
<dbReference type="EMBL" id="FNJR01000006">
    <property type="protein sequence ID" value="SDP63212.1"/>
    <property type="molecule type" value="Genomic_DNA"/>
</dbReference>
<evidence type="ECO:0000259" key="2">
    <source>
        <dbReference type="Pfam" id="PF25023"/>
    </source>
</evidence>